<protein>
    <recommendedName>
        <fullName evidence="5">Inositol 1,4,5-trisphosphate receptor-interacting protein</fullName>
    </recommendedName>
</protein>
<keyword evidence="12" id="KW-0325">Glycoprotein</keyword>
<accession>A0AAY4EZM4</accession>
<dbReference type="PANTHER" id="PTHR10656:SF8">
    <property type="entry name" value="INOSITOL 1,4,5-TRISPHOSPHATE RECEPTOR-INTERACTING PROTEIN"/>
    <property type="match status" value="1"/>
</dbReference>
<keyword evidence="8" id="KW-0732">Signal</keyword>
<comment type="function">
    <text evidence="1">Enhances Ca(2+)-mediated inhibition of inositol 1,4,5-triphosphate receptor (ITPR) Ca(2+) release.</text>
</comment>
<evidence type="ECO:0000256" key="8">
    <source>
        <dbReference type="ARBA" id="ARBA00022729"/>
    </source>
</evidence>
<evidence type="ECO:0000256" key="4">
    <source>
        <dbReference type="ARBA" id="ARBA00005554"/>
    </source>
</evidence>
<evidence type="ECO:0000256" key="11">
    <source>
        <dbReference type="ARBA" id="ARBA00023136"/>
    </source>
</evidence>
<feature type="compositionally biased region" description="Basic and acidic residues" evidence="14">
    <location>
        <begin position="101"/>
        <end position="117"/>
    </location>
</feature>
<evidence type="ECO:0000256" key="14">
    <source>
        <dbReference type="SAM" id="MobiDB-lite"/>
    </source>
</evidence>
<evidence type="ECO:0000259" key="15">
    <source>
        <dbReference type="Pfam" id="PF20266"/>
    </source>
</evidence>
<dbReference type="AlphaFoldDB" id="A0AAY4EZM4"/>
<evidence type="ECO:0000256" key="12">
    <source>
        <dbReference type="ARBA" id="ARBA00023180"/>
    </source>
</evidence>
<keyword evidence="11" id="KW-0472">Membrane</keyword>
<evidence type="ECO:0000313" key="17">
    <source>
        <dbReference type="Proteomes" id="UP000694580"/>
    </source>
</evidence>
<evidence type="ECO:0000256" key="10">
    <source>
        <dbReference type="ARBA" id="ARBA00023054"/>
    </source>
</evidence>
<evidence type="ECO:0000256" key="6">
    <source>
        <dbReference type="ARBA" id="ARBA00022475"/>
    </source>
</evidence>
<keyword evidence="10" id="KW-0175">Coiled coil</keyword>
<sequence>MGANCSLTLTLSTMQDTLLCVIVVIAGFLFPKEHFIPEQDHDLIADMQEREGWLREERKKLDEELVLVAWETIQMEQEVAQSRQILTQGSNAVSQKDEEDSQWKEWSQPDEKPEAMEKNPTSYNLQPGFQEALQQEVSEGITQTHHKWDQPAMSPEDRAHMAEKAQDQSQMDRSTALKKDFDDKSLLACHMKANKKESLTTKRKPGDYSTDSTYIWYLWNAYSIISLVRFLMRRARGDSQNERILDPNHNDTPKAAQISAEVCVPDSRTLSCFYRRFVYVPTHKIWRVCEFVEGFADDLLMAARNLSDSQVDMDIKEWVGVGSLYESWATGKTLTCDLWVPIGPQPPYSLEFQILDSQVSTDTSDTQGCAKVKMLKGASSCPCGQNNLDSDTLCLLHTGDATGITEAVNGPLCFKDTACLSRTSVVRWFRTRVAKAWAQISHKYEFELEFLQGNSPAFRIRFRSGKAIHFNLTPVLELKGTQAYLVSHLAPMREEKTSDLIWQISFASYETFVLKHYGKLLPEDSCHLQCLQLLSFLNRMQTGLTGSSTLTNYHLKTVLIHLLLDKRPSDWRPDCMHRRLHDMLRLLKKSIQDGWLSHAFIGNKLVPPEAGLPREFLQSLPVNLFHVLVQHRSEHLMTVKHFQEMLINNPVLIQEYLSSSSKMASSS</sequence>
<reference evidence="16" key="3">
    <citation type="submission" date="2025-09" db="UniProtKB">
        <authorList>
            <consortium name="Ensembl"/>
        </authorList>
    </citation>
    <scope>IDENTIFICATION</scope>
</reference>
<evidence type="ECO:0000256" key="3">
    <source>
        <dbReference type="ARBA" id="ARBA00004494"/>
    </source>
</evidence>
<dbReference type="GO" id="GO:0005886">
    <property type="term" value="C:plasma membrane"/>
    <property type="evidence" value="ECO:0007669"/>
    <property type="project" value="UniProtKB-SubCell"/>
</dbReference>
<dbReference type="Gene3D" id="1.10.1410.40">
    <property type="match status" value="1"/>
</dbReference>
<keyword evidence="13" id="KW-0539">Nucleus</keyword>
<evidence type="ECO:0000313" key="16">
    <source>
        <dbReference type="Ensembl" id="ENSDCDP00010062888.1"/>
    </source>
</evidence>
<dbReference type="PANTHER" id="PTHR10656">
    <property type="entry name" value="CELL FATE DETERMINING PROTEIN MAB21-RELATED"/>
    <property type="match status" value="1"/>
</dbReference>
<dbReference type="GO" id="GO:0005640">
    <property type="term" value="C:nuclear outer membrane"/>
    <property type="evidence" value="ECO:0007669"/>
    <property type="project" value="UniProtKB-SubCell"/>
</dbReference>
<gene>
    <name evidence="16" type="primary">ITPRIP</name>
</gene>
<reference evidence="16" key="2">
    <citation type="submission" date="2025-08" db="UniProtKB">
        <authorList>
            <consortium name="Ensembl"/>
        </authorList>
    </citation>
    <scope>IDENTIFICATION</scope>
</reference>
<evidence type="ECO:0000256" key="1">
    <source>
        <dbReference type="ARBA" id="ARBA00003856"/>
    </source>
</evidence>
<dbReference type="PRINTS" id="PR02107">
    <property type="entry name" value="INOS145TPRIP"/>
</dbReference>
<feature type="domain" description="Mab-21-like HhH/H2TH-like" evidence="15">
    <location>
        <begin position="528"/>
        <end position="601"/>
    </location>
</feature>
<organism evidence="16 17">
    <name type="scientific">Denticeps clupeoides</name>
    <name type="common">denticle herring</name>
    <dbReference type="NCBI Taxonomy" id="299321"/>
    <lineage>
        <taxon>Eukaryota</taxon>
        <taxon>Metazoa</taxon>
        <taxon>Chordata</taxon>
        <taxon>Craniata</taxon>
        <taxon>Vertebrata</taxon>
        <taxon>Euteleostomi</taxon>
        <taxon>Actinopterygii</taxon>
        <taxon>Neopterygii</taxon>
        <taxon>Teleostei</taxon>
        <taxon>Clupei</taxon>
        <taxon>Clupeiformes</taxon>
        <taxon>Denticipitoidei</taxon>
        <taxon>Denticipitidae</taxon>
        <taxon>Denticeps</taxon>
    </lineage>
</organism>
<dbReference type="Pfam" id="PF20266">
    <property type="entry name" value="Mab-21_C"/>
    <property type="match status" value="1"/>
</dbReference>
<keyword evidence="6" id="KW-1003">Cell membrane</keyword>
<evidence type="ECO:0000256" key="5">
    <source>
        <dbReference type="ARBA" id="ARBA00019443"/>
    </source>
</evidence>
<dbReference type="InterPro" id="IPR024810">
    <property type="entry name" value="MAB21L/cGLR"/>
</dbReference>
<dbReference type="GeneTree" id="ENSGT01050000244827"/>
<dbReference type="InterPro" id="IPR026250">
    <property type="entry name" value="ITPRIP-like"/>
</dbReference>
<dbReference type="InterPro" id="IPR046906">
    <property type="entry name" value="Mab-21_HhH/H2TH-like"/>
</dbReference>
<dbReference type="Ensembl" id="ENSDCDT00010073691.1">
    <property type="protein sequence ID" value="ENSDCDP00010062888.1"/>
    <property type="gene ID" value="ENSDCDG00010034393.1"/>
</dbReference>
<reference evidence="16 17" key="1">
    <citation type="submission" date="2020-06" db="EMBL/GenBank/DDBJ databases">
        <authorList>
            <consortium name="Wellcome Sanger Institute Data Sharing"/>
        </authorList>
    </citation>
    <scope>NUCLEOTIDE SEQUENCE [LARGE SCALE GENOMIC DNA]</scope>
</reference>
<comment type="subcellular location">
    <subcellularLocation>
        <location evidence="2">Cell membrane</location>
        <topology evidence="2">Single-pass type I membrane protein</topology>
    </subcellularLocation>
    <subcellularLocation>
        <location evidence="3">Nucleus outer membrane</location>
        <topology evidence="3">Single-pass type I membrane protein</topology>
    </subcellularLocation>
</comment>
<keyword evidence="9" id="KW-1133">Transmembrane helix</keyword>
<dbReference type="SMART" id="SM01265">
    <property type="entry name" value="Mab-21"/>
    <property type="match status" value="1"/>
</dbReference>
<comment type="similarity">
    <text evidence="4">Belongs to the ITPRIP family.</text>
</comment>
<feature type="region of interest" description="Disordered" evidence="14">
    <location>
        <begin position="89"/>
        <end position="120"/>
    </location>
</feature>
<evidence type="ECO:0000256" key="7">
    <source>
        <dbReference type="ARBA" id="ARBA00022692"/>
    </source>
</evidence>
<evidence type="ECO:0000256" key="2">
    <source>
        <dbReference type="ARBA" id="ARBA00004251"/>
    </source>
</evidence>
<keyword evidence="17" id="KW-1185">Reference proteome</keyword>
<name>A0AAY4EZM4_9TELE</name>
<dbReference type="Proteomes" id="UP000694580">
    <property type="component" value="Chromosome 3"/>
</dbReference>
<proteinExistence type="inferred from homology"/>
<evidence type="ECO:0000256" key="13">
    <source>
        <dbReference type="ARBA" id="ARBA00023242"/>
    </source>
</evidence>
<evidence type="ECO:0000256" key="9">
    <source>
        <dbReference type="ARBA" id="ARBA00022989"/>
    </source>
</evidence>
<keyword evidence="7" id="KW-0812">Transmembrane</keyword>